<organism evidence="2 3">
    <name type="scientific">Cannabis sativa</name>
    <name type="common">Hemp</name>
    <name type="synonym">Marijuana</name>
    <dbReference type="NCBI Taxonomy" id="3483"/>
    <lineage>
        <taxon>Eukaryota</taxon>
        <taxon>Viridiplantae</taxon>
        <taxon>Streptophyta</taxon>
        <taxon>Embryophyta</taxon>
        <taxon>Tracheophyta</taxon>
        <taxon>Spermatophyta</taxon>
        <taxon>Magnoliopsida</taxon>
        <taxon>eudicotyledons</taxon>
        <taxon>Gunneridae</taxon>
        <taxon>Pentapetalae</taxon>
        <taxon>rosids</taxon>
        <taxon>fabids</taxon>
        <taxon>Rosales</taxon>
        <taxon>Cannabaceae</taxon>
        <taxon>Cannabis</taxon>
    </lineage>
</organism>
<name>A0A7J6FCI3_CANSA</name>
<reference evidence="2 3" key="1">
    <citation type="journal article" date="2020" name="bioRxiv">
        <title>Sequence and annotation of 42 cannabis genomes reveals extensive copy number variation in cannabinoid synthesis and pathogen resistance genes.</title>
        <authorList>
            <person name="Mckernan K.J."/>
            <person name="Helbert Y."/>
            <person name="Kane L.T."/>
            <person name="Ebling H."/>
            <person name="Zhang L."/>
            <person name="Liu B."/>
            <person name="Eaton Z."/>
            <person name="Mclaughlin S."/>
            <person name="Kingan S."/>
            <person name="Baybayan P."/>
            <person name="Concepcion G."/>
            <person name="Jordan M."/>
            <person name="Riva A."/>
            <person name="Barbazuk W."/>
            <person name="Harkins T."/>
        </authorList>
    </citation>
    <scope>NUCLEOTIDE SEQUENCE [LARGE SCALE GENOMIC DNA]</scope>
    <source>
        <strain evidence="3">cv. Jamaican Lion 4</strain>
        <tissue evidence="2">Leaf</tissue>
    </source>
</reference>
<protein>
    <submittedName>
        <fullName evidence="2">Uncharacterized protein</fullName>
    </submittedName>
</protein>
<keyword evidence="1" id="KW-0812">Transmembrane</keyword>
<evidence type="ECO:0000313" key="3">
    <source>
        <dbReference type="Proteomes" id="UP000525078"/>
    </source>
</evidence>
<dbReference type="Proteomes" id="UP000525078">
    <property type="component" value="Unassembled WGS sequence"/>
</dbReference>
<feature type="transmembrane region" description="Helical" evidence="1">
    <location>
        <begin position="34"/>
        <end position="54"/>
    </location>
</feature>
<sequence length="71" mass="7682">MGNDYLLAFGGIKDNQKSHTKKVSGVVGLKEGTFGVWTSCLVTLCCMLCMYSVVGSDESSNIKSSYYTLSQ</sequence>
<gene>
    <name evidence="2" type="ORF">F8388_019118</name>
</gene>
<keyword evidence="1" id="KW-1133">Transmembrane helix</keyword>
<dbReference type="EMBL" id="JAATIP010000135">
    <property type="protein sequence ID" value="KAF4368401.1"/>
    <property type="molecule type" value="Genomic_DNA"/>
</dbReference>
<keyword evidence="1" id="KW-0472">Membrane</keyword>
<dbReference type="AlphaFoldDB" id="A0A7J6FCI3"/>
<evidence type="ECO:0000313" key="2">
    <source>
        <dbReference type="EMBL" id="KAF4368401.1"/>
    </source>
</evidence>
<accession>A0A7J6FCI3</accession>
<evidence type="ECO:0000256" key="1">
    <source>
        <dbReference type="SAM" id="Phobius"/>
    </source>
</evidence>
<proteinExistence type="predicted"/>
<comment type="caution">
    <text evidence="2">The sequence shown here is derived from an EMBL/GenBank/DDBJ whole genome shotgun (WGS) entry which is preliminary data.</text>
</comment>